<organism evidence="1 2">
    <name type="scientific">Smallanthus sonchifolius</name>
    <dbReference type="NCBI Taxonomy" id="185202"/>
    <lineage>
        <taxon>Eukaryota</taxon>
        <taxon>Viridiplantae</taxon>
        <taxon>Streptophyta</taxon>
        <taxon>Embryophyta</taxon>
        <taxon>Tracheophyta</taxon>
        <taxon>Spermatophyta</taxon>
        <taxon>Magnoliopsida</taxon>
        <taxon>eudicotyledons</taxon>
        <taxon>Gunneridae</taxon>
        <taxon>Pentapetalae</taxon>
        <taxon>asterids</taxon>
        <taxon>campanulids</taxon>
        <taxon>Asterales</taxon>
        <taxon>Asteraceae</taxon>
        <taxon>Asteroideae</taxon>
        <taxon>Heliantheae alliance</taxon>
        <taxon>Millerieae</taxon>
        <taxon>Smallanthus</taxon>
    </lineage>
</organism>
<protein>
    <submittedName>
        <fullName evidence="1">Uncharacterized protein</fullName>
    </submittedName>
</protein>
<evidence type="ECO:0000313" key="2">
    <source>
        <dbReference type="Proteomes" id="UP001056120"/>
    </source>
</evidence>
<reference evidence="2" key="1">
    <citation type="journal article" date="2022" name="Mol. Ecol. Resour.">
        <title>The genomes of chicory, endive, great burdock and yacon provide insights into Asteraceae palaeo-polyploidization history and plant inulin production.</title>
        <authorList>
            <person name="Fan W."/>
            <person name="Wang S."/>
            <person name="Wang H."/>
            <person name="Wang A."/>
            <person name="Jiang F."/>
            <person name="Liu H."/>
            <person name="Zhao H."/>
            <person name="Xu D."/>
            <person name="Zhang Y."/>
        </authorList>
    </citation>
    <scope>NUCLEOTIDE SEQUENCE [LARGE SCALE GENOMIC DNA]</scope>
    <source>
        <strain evidence="2">cv. Yunnan</strain>
    </source>
</reference>
<proteinExistence type="predicted"/>
<accession>A0ACB9IVF5</accession>
<sequence>MRLGMYWLEWREIIKYKTMELQQQDSCCSILGEPMISNRCGFFLLPGRIRFVESHDIPFACNPRGHSSSLEEEVSTDRSAPRVIGGPVDYDYGAVWFGPLDLEWTIIVGPGPAGYGLGNIGARDGNRSGASMGLIVALRFSGPFGYRLNFGDEKIEKT</sequence>
<evidence type="ECO:0000313" key="1">
    <source>
        <dbReference type="EMBL" id="KAI3812229.1"/>
    </source>
</evidence>
<dbReference type="EMBL" id="CM042023">
    <property type="protein sequence ID" value="KAI3812229.1"/>
    <property type="molecule type" value="Genomic_DNA"/>
</dbReference>
<comment type="caution">
    <text evidence="1">The sequence shown here is derived from an EMBL/GenBank/DDBJ whole genome shotgun (WGS) entry which is preliminary data.</text>
</comment>
<name>A0ACB9IVF5_9ASTR</name>
<keyword evidence="2" id="KW-1185">Reference proteome</keyword>
<reference evidence="1 2" key="2">
    <citation type="journal article" date="2022" name="Mol. Ecol. Resour.">
        <title>The genomes of chicory, endive, great burdock and yacon provide insights into Asteraceae paleo-polyploidization history and plant inulin production.</title>
        <authorList>
            <person name="Fan W."/>
            <person name="Wang S."/>
            <person name="Wang H."/>
            <person name="Wang A."/>
            <person name="Jiang F."/>
            <person name="Liu H."/>
            <person name="Zhao H."/>
            <person name="Xu D."/>
            <person name="Zhang Y."/>
        </authorList>
    </citation>
    <scope>NUCLEOTIDE SEQUENCE [LARGE SCALE GENOMIC DNA]</scope>
    <source>
        <strain evidence="2">cv. Yunnan</strain>
        <tissue evidence="1">Leaves</tissue>
    </source>
</reference>
<dbReference type="Proteomes" id="UP001056120">
    <property type="component" value="Linkage Group LG06"/>
</dbReference>
<gene>
    <name evidence="1" type="ORF">L1987_16936</name>
</gene>